<dbReference type="Proteomes" id="UP001497480">
    <property type="component" value="Unassembled WGS sequence"/>
</dbReference>
<proteinExistence type="predicted"/>
<feature type="region of interest" description="Disordered" evidence="1">
    <location>
        <begin position="27"/>
        <end position="73"/>
    </location>
</feature>
<dbReference type="AlphaFoldDB" id="A0AAV1WS39"/>
<gene>
    <name evidence="2" type="ORF">LLUT_LOCUS12909</name>
</gene>
<organism evidence="2 3">
    <name type="scientific">Lupinus luteus</name>
    <name type="common">European yellow lupine</name>
    <dbReference type="NCBI Taxonomy" id="3873"/>
    <lineage>
        <taxon>Eukaryota</taxon>
        <taxon>Viridiplantae</taxon>
        <taxon>Streptophyta</taxon>
        <taxon>Embryophyta</taxon>
        <taxon>Tracheophyta</taxon>
        <taxon>Spermatophyta</taxon>
        <taxon>Magnoliopsida</taxon>
        <taxon>eudicotyledons</taxon>
        <taxon>Gunneridae</taxon>
        <taxon>Pentapetalae</taxon>
        <taxon>rosids</taxon>
        <taxon>fabids</taxon>
        <taxon>Fabales</taxon>
        <taxon>Fabaceae</taxon>
        <taxon>Papilionoideae</taxon>
        <taxon>50 kb inversion clade</taxon>
        <taxon>genistoids sensu lato</taxon>
        <taxon>core genistoids</taxon>
        <taxon>Genisteae</taxon>
        <taxon>Lupinus</taxon>
    </lineage>
</organism>
<feature type="compositionally biased region" description="Polar residues" evidence="1">
    <location>
        <begin position="33"/>
        <end position="53"/>
    </location>
</feature>
<dbReference type="EMBL" id="CAXHTB010000009">
    <property type="protein sequence ID" value="CAL0311849.1"/>
    <property type="molecule type" value="Genomic_DNA"/>
</dbReference>
<comment type="caution">
    <text evidence="2">The sequence shown here is derived from an EMBL/GenBank/DDBJ whole genome shotgun (WGS) entry which is preliminary data.</text>
</comment>
<reference evidence="2 3" key="1">
    <citation type="submission" date="2024-03" db="EMBL/GenBank/DDBJ databases">
        <authorList>
            <person name="Martinez-Hernandez J."/>
        </authorList>
    </citation>
    <scope>NUCLEOTIDE SEQUENCE [LARGE SCALE GENOMIC DNA]</scope>
</reference>
<evidence type="ECO:0000256" key="1">
    <source>
        <dbReference type="SAM" id="MobiDB-lite"/>
    </source>
</evidence>
<accession>A0AAV1WS39</accession>
<keyword evidence="3" id="KW-1185">Reference proteome</keyword>
<protein>
    <submittedName>
        <fullName evidence="2">Uncharacterized protein</fullName>
    </submittedName>
</protein>
<sequence length="73" mass="8137">MEIRSRHQQKRRTCLSRCTVSVRLSLHKRSSEESVQSEPSMKMGQNGSINSGKSFIDTGFSSVYPETEGVDGT</sequence>
<evidence type="ECO:0000313" key="2">
    <source>
        <dbReference type="EMBL" id="CAL0311849.1"/>
    </source>
</evidence>
<name>A0AAV1WS39_LUPLU</name>
<evidence type="ECO:0000313" key="3">
    <source>
        <dbReference type="Proteomes" id="UP001497480"/>
    </source>
</evidence>